<feature type="domain" description="THAP4-like heme-binding" evidence="5">
    <location>
        <begin position="12"/>
        <end position="196"/>
    </location>
</feature>
<gene>
    <name evidence="6" type="ORF">GCM10022377_09570</name>
</gene>
<feature type="binding site" evidence="4">
    <location>
        <position position="157"/>
    </location>
    <ligand>
        <name>heme b</name>
        <dbReference type="ChEBI" id="CHEBI:60344"/>
    </ligand>
</feature>
<organism evidence="6 7">
    <name type="scientific">Zhihengliuella alba</name>
    <dbReference type="NCBI Taxonomy" id="547018"/>
    <lineage>
        <taxon>Bacteria</taxon>
        <taxon>Bacillati</taxon>
        <taxon>Actinomycetota</taxon>
        <taxon>Actinomycetes</taxon>
        <taxon>Micrococcales</taxon>
        <taxon>Micrococcaceae</taxon>
        <taxon>Zhihengliuella</taxon>
    </lineage>
</organism>
<comment type="catalytic activity">
    <reaction evidence="4">
        <text>peroxynitrite = nitrate</text>
        <dbReference type="Rhea" id="RHEA:63116"/>
        <dbReference type="ChEBI" id="CHEBI:17632"/>
        <dbReference type="ChEBI" id="CHEBI:25941"/>
    </reaction>
</comment>
<accession>A0ABP7D1T1</accession>
<dbReference type="InterPro" id="IPR012674">
    <property type="entry name" value="Calycin"/>
</dbReference>
<protein>
    <recommendedName>
        <fullName evidence="4">Peroxynitrite isomerase</fullName>
        <ecNumber evidence="4">5.99.-.-</ecNumber>
    </recommendedName>
    <alternativeName>
        <fullName evidence="4">Ferric nitrobindin</fullName>
        <shortName evidence="4">Nb(III)</shortName>
    </alternativeName>
</protein>
<dbReference type="EMBL" id="BAABCJ010000001">
    <property type="protein sequence ID" value="GAA3698658.1"/>
    <property type="molecule type" value="Genomic_DNA"/>
</dbReference>
<dbReference type="HAMAP" id="MF_01297">
    <property type="entry name" value="nitrobindin"/>
    <property type="match status" value="1"/>
</dbReference>
<dbReference type="CDD" id="cd07828">
    <property type="entry name" value="lipocalin_heme-bd-THAP4-like"/>
    <property type="match status" value="1"/>
</dbReference>
<evidence type="ECO:0000256" key="1">
    <source>
        <dbReference type="ARBA" id="ARBA00022617"/>
    </source>
</evidence>
<evidence type="ECO:0000256" key="3">
    <source>
        <dbReference type="ARBA" id="ARBA00023235"/>
    </source>
</evidence>
<evidence type="ECO:0000256" key="4">
    <source>
        <dbReference type="HAMAP-Rule" id="MF_01297"/>
    </source>
</evidence>
<evidence type="ECO:0000313" key="7">
    <source>
        <dbReference type="Proteomes" id="UP001501536"/>
    </source>
</evidence>
<evidence type="ECO:0000256" key="2">
    <source>
        <dbReference type="ARBA" id="ARBA00023004"/>
    </source>
</evidence>
<comment type="pathway">
    <text evidence="4">Nitrogen metabolism.</text>
</comment>
<sequence length="198" mass="22180">MPIEIPTNLTPELVPLFWLLGTWEGTGRLGEGAVDDEYFFQRVEFTENGQPFVQYRAESWLVDEDGNVLRPLAVEQGFWQLRRGQVDADVGPGMVPADVVPALRNAEDVEQLRGEGGFPIQANIVHPGGISEMYYGTIDGPRVQLETDEVMRADGSKDYVRATRLYGLVNGELFWRWDSQRTGEDLAAHASAVLKKQQ</sequence>
<dbReference type="EC" id="5.99.-.-" evidence="4"/>
<comment type="similarity">
    <text evidence="4">Belongs to the nitrobindin family.</text>
</comment>
<dbReference type="SUPFAM" id="SSF50814">
    <property type="entry name" value="Lipocalins"/>
    <property type="match status" value="1"/>
</dbReference>
<dbReference type="PANTHER" id="PTHR15854:SF4">
    <property type="entry name" value="PEROXYNITRITE ISOMERASE THAP4"/>
    <property type="match status" value="1"/>
</dbReference>
<reference evidence="7" key="1">
    <citation type="journal article" date="2019" name="Int. J. Syst. Evol. Microbiol.">
        <title>The Global Catalogue of Microorganisms (GCM) 10K type strain sequencing project: providing services to taxonomists for standard genome sequencing and annotation.</title>
        <authorList>
            <consortium name="The Broad Institute Genomics Platform"/>
            <consortium name="The Broad Institute Genome Sequencing Center for Infectious Disease"/>
            <person name="Wu L."/>
            <person name="Ma J."/>
        </authorList>
    </citation>
    <scope>NUCLEOTIDE SEQUENCE [LARGE SCALE GENOMIC DNA]</scope>
    <source>
        <strain evidence="7">JCM 16961</strain>
    </source>
</reference>
<comment type="caution">
    <text evidence="4">Lacks conserved residue(s) required for the propagation of feature annotation.</text>
</comment>
<dbReference type="PANTHER" id="PTHR15854">
    <property type="entry name" value="THAP4 PROTEIN"/>
    <property type="match status" value="1"/>
</dbReference>
<comment type="cofactor">
    <cofactor evidence="4">
        <name>heme b</name>
        <dbReference type="ChEBI" id="CHEBI:60344"/>
    </cofactor>
    <text evidence="4">Binds 1 heme b group per subunit, that coordinates a highly solvent-exposed Fe(III) atom.</text>
</comment>
<proteinExistence type="inferred from homology"/>
<dbReference type="InterPro" id="IPR022939">
    <property type="entry name" value="Nb(III)_bact/plant"/>
</dbReference>
<keyword evidence="3 4" id="KW-0413">Isomerase</keyword>
<evidence type="ECO:0000259" key="5">
    <source>
        <dbReference type="Pfam" id="PF08768"/>
    </source>
</evidence>
<keyword evidence="2 4" id="KW-0408">Iron</keyword>
<feature type="short sequence motif" description="GXWXGXG" evidence="4">
    <location>
        <begin position="21"/>
        <end position="27"/>
    </location>
</feature>
<keyword evidence="7" id="KW-1185">Reference proteome</keyword>
<evidence type="ECO:0000313" key="6">
    <source>
        <dbReference type="EMBL" id="GAA3698658.1"/>
    </source>
</evidence>
<dbReference type="InterPro" id="IPR045165">
    <property type="entry name" value="Nitrobindin"/>
</dbReference>
<comment type="domain">
    <text evidence="4">Forms a 10-stranded antiparallel beta-barrel structure able to accommodate a hydrophobic ligand in its interior. In fact, this fold hosts the heme group, which is located in a wide surface cleft.</text>
</comment>
<comment type="caution">
    <text evidence="6">The sequence shown here is derived from an EMBL/GenBank/DDBJ whole genome shotgun (WGS) entry which is preliminary data.</text>
</comment>
<comment type="function">
    <text evidence="4">Heme-binding protein able to scavenge peroxynitrite and to protect free L-tyrosine against peroxynitrite-mediated nitration, by acting as a peroxynitrite isomerase that converts peroxynitrite to nitrate. Therefore, this protein likely plays a role in peroxynitrite sensing and in the detoxification of reactive nitrogen and oxygen species (RNS and ROS, respectively). Is able to bind nitric oxide (NO) in vitro, but may act as a sensor of peroxynitrite levels in vivo.</text>
</comment>
<dbReference type="Gene3D" id="2.40.128.20">
    <property type="match status" value="1"/>
</dbReference>
<dbReference type="Pfam" id="PF08768">
    <property type="entry name" value="THAP4_heme-bd"/>
    <property type="match status" value="1"/>
</dbReference>
<dbReference type="RefSeq" id="WP_344880685.1">
    <property type="nucleotide sequence ID" value="NZ_BAABCJ010000001.1"/>
</dbReference>
<keyword evidence="4" id="KW-0479">Metal-binding</keyword>
<dbReference type="InterPro" id="IPR014878">
    <property type="entry name" value="THAP4-like_heme-bd"/>
</dbReference>
<feature type="binding site" description="axial binding residue" evidence="4">
    <location>
        <position position="189"/>
    </location>
    <ligand>
        <name>heme b</name>
        <dbReference type="ChEBI" id="CHEBI:60344"/>
    </ligand>
    <ligandPart>
        <name>Fe</name>
        <dbReference type="ChEBI" id="CHEBI:18248"/>
    </ligandPart>
</feature>
<keyword evidence="1 4" id="KW-0349">Heme</keyword>
<name>A0ABP7D1T1_9MICC</name>
<dbReference type="Proteomes" id="UP001501536">
    <property type="component" value="Unassembled WGS sequence"/>
</dbReference>